<dbReference type="SUPFAM" id="SSF52540">
    <property type="entry name" value="P-loop containing nucleoside triphosphate hydrolases"/>
    <property type="match status" value="1"/>
</dbReference>
<protein>
    <submittedName>
        <fullName evidence="3">Tetratricopeptide (TPR) repeat protein</fullName>
    </submittedName>
</protein>
<dbReference type="InterPro" id="IPR002182">
    <property type="entry name" value="NB-ARC"/>
</dbReference>
<dbReference type="Gene3D" id="1.25.40.10">
    <property type="entry name" value="Tetratricopeptide repeat domain"/>
    <property type="match status" value="2"/>
</dbReference>
<comment type="caution">
    <text evidence="3">The sequence shown here is derived from an EMBL/GenBank/DDBJ whole genome shotgun (WGS) entry which is preliminary data.</text>
</comment>
<dbReference type="Proteomes" id="UP000578112">
    <property type="component" value="Unassembled WGS sequence"/>
</dbReference>
<keyword evidence="4" id="KW-1185">Reference proteome</keyword>
<dbReference type="Pfam" id="PF25000">
    <property type="entry name" value="DUF7779"/>
    <property type="match status" value="1"/>
</dbReference>
<dbReference type="InterPro" id="IPR053137">
    <property type="entry name" value="NLR-like"/>
</dbReference>
<dbReference type="InterPro" id="IPR011990">
    <property type="entry name" value="TPR-like_helical_dom_sf"/>
</dbReference>
<dbReference type="Pfam" id="PF13374">
    <property type="entry name" value="TPR_10"/>
    <property type="match status" value="3"/>
</dbReference>
<proteinExistence type="predicted"/>
<evidence type="ECO:0000259" key="2">
    <source>
        <dbReference type="Pfam" id="PF25000"/>
    </source>
</evidence>
<dbReference type="Pfam" id="PF00931">
    <property type="entry name" value="NB-ARC"/>
    <property type="match status" value="1"/>
</dbReference>
<evidence type="ECO:0000313" key="3">
    <source>
        <dbReference type="EMBL" id="MBB4765677.1"/>
    </source>
</evidence>
<dbReference type="SUPFAM" id="SSF48452">
    <property type="entry name" value="TPR-like"/>
    <property type="match status" value="2"/>
</dbReference>
<dbReference type="InterPro" id="IPR027417">
    <property type="entry name" value="P-loop_NTPase"/>
</dbReference>
<reference evidence="3 4" key="1">
    <citation type="submission" date="2020-08" db="EMBL/GenBank/DDBJ databases">
        <title>Sequencing the genomes of 1000 actinobacteria strains.</title>
        <authorList>
            <person name="Klenk H.-P."/>
        </authorList>
    </citation>
    <scope>NUCLEOTIDE SEQUENCE [LARGE SCALE GENOMIC DNA]</scope>
    <source>
        <strain evidence="3 4">DSM 43149</strain>
    </source>
</reference>
<dbReference type="AlphaFoldDB" id="A0A7W7I3F5"/>
<dbReference type="GO" id="GO:0043531">
    <property type="term" value="F:ADP binding"/>
    <property type="evidence" value="ECO:0007669"/>
    <property type="project" value="InterPro"/>
</dbReference>
<dbReference type="InterPro" id="IPR056681">
    <property type="entry name" value="DUF7779"/>
</dbReference>
<dbReference type="PANTHER" id="PTHR46082">
    <property type="entry name" value="ATP/GTP-BINDING PROTEIN-RELATED"/>
    <property type="match status" value="1"/>
</dbReference>
<evidence type="ECO:0000313" key="4">
    <source>
        <dbReference type="Proteomes" id="UP000578112"/>
    </source>
</evidence>
<dbReference type="PRINTS" id="PR00364">
    <property type="entry name" value="DISEASERSIST"/>
</dbReference>
<gene>
    <name evidence="3" type="ORF">BJ971_006233</name>
</gene>
<dbReference type="RefSeq" id="WP_221478876.1">
    <property type="nucleotide sequence ID" value="NZ_JACHNH010000001.1"/>
</dbReference>
<accession>A0A7W7I3F5</accession>
<evidence type="ECO:0000259" key="1">
    <source>
        <dbReference type="Pfam" id="PF00931"/>
    </source>
</evidence>
<sequence length="755" mass="80802">MPALADGFQPRTVGHDLDAVVGARQIAVLTQVLSGLGGVGKTQLAAGHAHHAWATGEVDLLVWVTAANRPAIIAGYAQAAGDVTGVDDPDPDLAAARLLAWLATTSRRWLIVLDDLQTPADLARLWPPSTSTGRTLVTTRRRDNALTGTHRQVVDVGLYTPDEAARYLADKLHHDPRKLQEAAELAADLGHLPLALAQAAAYLLDRGLTCATYRTRLANHRKKLAELFPEAHALPDDHQATVDVTWSLSITAADHLTPTGLARPVLELAAMLDPNGIPTTLFATAAALAYLARRRTQIHTPEERGGNDEVEADDAGDALRNLHRLSLITLDPNAGTLRIHALVQRAIRDQRTRAQRSTAAHIAADALLAIWPGIERDPTISQTLRANTAALRQHSGDSLISPNTHPIVFRAGSSLGHTGQVRAAVTAFEQLLDDLLRVLGPDHPNTLVTHGYLAHSRGAAGDPAGAATAFEQLLDDLLRVLGPDHPNTLAARHNLARCCGLAGDPAGAAAAFEQLLDDDLRVFGPDHPQTLTAHGDLARWRGETGDAAAAATTYEQLLTDMLRVLGPDHPDTLVARGSLVSWQGKTSGPAAAATAFEQLLDDFMRVLGPDHPETLLTRNNLARCRGEAGDLAGAATAFEQLLDDYLRVLGADHPHTLATRNNLASWRSQAGDPAGAVTAFEQLLDDYLRVLGADHPHTLATRNNLAYWRSQAGDPVGAATAFEQLLTDLLRVLGADHPHTLITRNNLAHLQHPQH</sequence>
<organism evidence="3 4">
    <name type="scientific">Actinoplanes digitatis</name>
    <dbReference type="NCBI Taxonomy" id="1868"/>
    <lineage>
        <taxon>Bacteria</taxon>
        <taxon>Bacillati</taxon>
        <taxon>Actinomycetota</taxon>
        <taxon>Actinomycetes</taxon>
        <taxon>Micromonosporales</taxon>
        <taxon>Micromonosporaceae</taxon>
        <taxon>Actinoplanes</taxon>
    </lineage>
</organism>
<feature type="domain" description="NB-ARC" evidence="1">
    <location>
        <begin position="33"/>
        <end position="169"/>
    </location>
</feature>
<dbReference type="Pfam" id="PF13424">
    <property type="entry name" value="TPR_12"/>
    <property type="match status" value="2"/>
</dbReference>
<name>A0A7W7I3F5_9ACTN</name>
<dbReference type="PANTHER" id="PTHR46082:SF6">
    <property type="entry name" value="AAA+ ATPASE DOMAIN-CONTAINING PROTEIN-RELATED"/>
    <property type="match status" value="1"/>
</dbReference>
<feature type="domain" description="DUF7779" evidence="2">
    <location>
        <begin position="255"/>
        <end position="353"/>
    </location>
</feature>
<dbReference type="EMBL" id="JACHNH010000001">
    <property type="protein sequence ID" value="MBB4765677.1"/>
    <property type="molecule type" value="Genomic_DNA"/>
</dbReference>
<dbReference type="Gene3D" id="3.40.50.300">
    <property type="entry name" value="P-loop containing nucleotide triphosphate hydrolases"/>
    <property type="match status" value="1"/>
</dbReference>